<dbReference type="RefSeq" id="WP_005624853.1">
    <property type="nucleotide sequence ID" value="NZ_AMRA01000020.1"/>
</dbReference>
<dbReference type="STRING" id="1122247.GCA_000379865_04061"/>
<organism evidence="1 2">
    <name type="scientific">Mycolicibacterium hassiacum (strain DSM 44199 / CIP 105218 / JCM 12690 / 3849)</name>
    <name type="common">Mycobacterium hassiacum</name>
    <dbReference type="NCBI Taxonomy" id="1122247"/>
    <lineage>
        <taxon>Bacteria</taxon>
        <taxon>Bacillati</taxon>
        <taxon>Actinomycetota</taxon>
        <taxon>Actinomycetes</taxon>
        <taxon>Mycobacteriales</taxon>
        <taxon>Mycobacteriaceae</taxon>
        <taxon>Mycolicibacterium</taxon>
    </lineage>
</organism>
<name>K5B9D4_MYCHD</name>
<keyword evidence="2" id="KW-1185">Reference proteome</keyword>
<accession>K5B9D4</accession>
<gene>
    <name evidence="1" type="ORF">C731_0780</name>
</gene>
<sequence>MPNDDPIAKAIRDYQRAPRELPTRRPMTFDEELGLVELAGQTVDVTHFVVDDQGVTRHTERATITHPILPKGTEQ</sequence>
<evidence type="ECO:0000313" key="1">
    <source>
        <dbReference type="EMBL" id="EKF25253.1"/>
    </source>
</evidence>
<dbReference type="PATRIC" id="fig|1122247.3.peg.749"/>
<protein>
    <submittedName>
        <fullName evidence="1">Uncharacterized protein</fullName>
    </submittedName>
</protein>
<evidence type="ECO:0000313" key="2">
    <source>
        <dbReference type="Proteomes" id="UP000006265"/>
    </source>
</evidence>
<proteinExistence type="predicted"/>
<dbReference type="EMBL" id="AMRA01000020">
    <property type="protein sequence ID" value="EKF25253.1"/>
    <property type="molecule type" value="Genomic_DNA"/>
</dbReference>
<dbReference type="Proteomes" id="UP000006265">
    <property type="component" value="Unassembled WGS sequence"/>
</dbReference>
<reference evidence="1 2" key="1">
    <citation type="journal article" date="2012" name="J. Bacteriol.">
        <title>Genome sequence of Mycobacterium hassiacum DSM 44199, a rare source of heat-stable mycobacterial proteins.</title>
        <authorList>
            <person name="Tiago I."/>
            <person name="Maranha A."/>
            <person name="Mendes V."/>
            <person name="Alarico S."/>
            <person name="Moynihan P.J."/>
            <person name="Clarke A.J."/>
            <person name="Macedo-Ribeiro S."/>
            <person name="Pereira P.J."/>
            <person name="Empadinhas N."/>
        </authorList>
    </citation>
    <scope>NUCLEOTIDE SEQUENCE [LARGE SCALE GENOMIC DNA]</scope>
    <source>
        <strain evidence="2">DSM 44199 / CIP 105218 / JCM 12690 / 3849</strain>
    </source>
</reference>
<dbReference type="AlphaFoldDB" id="K5B9D4"/>
<comment type="caution">
    <text evidence="1">The sequence shown here is derived from an EMBL/GenBank/DDBJ whole genome shotgun (WGS) entry which is preliminary data.</text>
</comment>